<feature type="compositionally biased region" description="Basic and acidic residues" evidence="2">
    <location>
        <begin position="24"/>
        <end position="37"/>
    </location>
</feature>
<reference evidence="6" key="1">
    <citation type="journal article" date="2013" name="Genome Biol.">
        <title>Draft genome of the mountain pine beetle, Dendroctonus ponderosae Hopkins, a major forest pest.</title>
        <authorList>
            <person name="Keeling C.I."/>
            <person name="Yuen M.M."/>
            <person name="Liao N.Y."/>
            <person name="Docking T.R."/>
            <person name="Chan S.K."/>
            <person name="Taylor G.A."/>
            <person name="Palmquist D.L."/>
            <person name="Jackman S.D."/>
            <person name="Nguyen A."/>
            <person name="Li M."/>
            <person name="Henderson H."/>
            <person name="Janes J.K."/>
            <person name="Zhao Y."/>
            <person name="Pandoh P."/>
            <person name="Moore R."/>
            <person name="Sperling F.A."/>
            <person name="Huber D.P."/>
            <person name="Birol I."/>
            <person name="Jones S.J."/>
            <person name="Bohlmann J."/>
        </authorList>
    </citation>
    <scope>NUCLEOTIDE SEQUENCE</scope>
</reference>
<dbReference type="InterPro" id="IPR008936">
    <property type="entry name" value="Rho_GTPase_activation_prot"/>
</dbReference>
<dbReference type="GO" id="GO:0005096">
    <property type="term" value="F:GTPase activator activity"/>
    <property type="evidence" value="ECO:0007669"/>
    <property type="project" value="UniProtKB-KW"/>
</dbReference>
<organism evidence="5 6">
    <name type="scientific">Dendroctonus ponderosae</name>
    <name type="common">Mountain pine beetle</name>
    <dbReference type="NCBI Taxonomy" id="77166"/>
    <lineage>
        <taxon>Eukaryota</taxon>
        <taxon>Metazoa</taxon>
        <taxon>Ecdysozoa</taxon>
        <taxon>Arthropoda</taxon>
        <taxon>Hexapoda</taxon>
        <taxon>Insecta</taxon>
        <taxon>Pterygota</taxon>
        <taxon>Neoptera</taxon>
        <taxon>Endopterygota</taxon>
        <taxon>Coleoptera</taxon>
        <taxon>Polyphaga</taxon>
        <taxon>Cucujiformia</taxon>
        <taxon>Curculionidae</taxon>
        <taxon>Scolytinae</taxon>
        <taxon>Dendroctonus</taxon>
    </lineage>
</organism>
<dbReference type="InterPro" id="IPR011993">
    <property type="entry name" value="PH-like_dom_sf"/>
</dbReference>
<dbReference type="GO" id="GO:0007165">
    <property type="term" value="P:signal transduction"/>
    <property type="evidence" value="ECO:0007669"/>
    <property type="project" value="InterPro"/>
</dbReference>
<evidence type="ECO:0000259" key="4">
    <source>
        <dbReference type="PROSITE" id="PS50238"/>
    </source>
</evidence>
<dbReference type="InterPro" id="IPR052227">
    <property type="entry name" value="Arf-Rho-GAP_ANK-PH_domain"/>
</dbReference>
<feature type="region of interest" description="Disordered" evidence="2">
    <location>
        <begin position="168"/>
        <end position="220"/>
    </location>
</feature>
<dbReference type="GO" id="GO:0005737">
    <property type="term" value="C:cytoplasm"/>
    <property type="evidence" value="ECO:0007669"/>
    <property type="project" value="TreeGrafter"/>
</dbReference>
<name>A0AAR5PNQ6_DENPD</name>
<feature type="region of interest" description="Disordered" evidence="2">
    <location>
        <begin position="399"/>
        <end position="458"/>
    </location>
</feature>
<dbReference type="GO" id="GO:0005547">
    <property type="term" value="F:phosphatidylinositol-3,4,5-trisphosphate binding"/>
    <property type="evidence" value="ECO:0007669"/>
    <property type="project" value="TreeGrafter"/>
</dbReference>
<dbReference type="SMART" id="SM00324">
    <property type="entry name" value="RhoGAP"/>
    <property type="match status" value="1"/>
</dbReference>
<dbReference type="SMART" id="SM00233">
    <property type="entry name" value="PH"/>
    <property type="match status" value="3"/>
</dbReference>
<keyword evidence="1" id="KW-0343">GTPase activation</keyword>
<feature type="compositionally biased region" description="Basic and acidic residues" evidence="2">
    <location>
        <begin position="433"/>
        <end position="457"/>
    </location>
</feature>
<feature type="compositionally biased region" description="Pro residues" evidence="2">
    <location>
        <begin position="179"/>
        <end position="190"/>
    </location>
</feature>
<dbReference type="PANTHER" id="PTHR45899">
    <property type="entry name" value="RHO GTPASE ACTIVATING PROTEIN AT 15B, ISOFORM C"/>
    <property type="match status" value="1"/>
</dbReference>
<feature type="region of interest" description="Disordered" evidence="2">
    <location>
        <begin position="105"/>
        <end position="140"/>
    </location>
</feature>
<dbReference type="PROSITE" id="PS50003">
    <property type="entry name" value="PH_DOMAIN"/>
    <property type="match status" value="1"/>
</dbReference>
<feature type="compositionally biased region" description="Basic and acidic residues" evidence="2">
    <location>
        <begin position="1"/>
        <end position="13"/>
    </location>
</feature>
<dbReference type="SUPFAM" id="SSF50729">
    <property type="entry name" value="PH domain-like"/>
    <property type="match status" value="1"/>
</dbReference>
<accession>A0AAR5PNQ6</accession>
<dbReference type="PANTHER" id="PTHR45899:SF2">
    <property type="entry name" value="RHO GTPASE ACTIVATING PROTEIN AT 15B, ISOFORM C"/>
    <property type="match status" value="1"/>
</dbReference>
<dbReference type="Gene3D" id="1.10.555.10">
    <property type="entry name" value="Rho GTPase activation protein"/>
    <property type="match status" value="1"/>
</dbReference>
<feature type="region of interest" description="Disordered" evidence="2">
    <location>
        <begin position="1"/>
        <end position="37"/>
    </location>
</feature>
<dbReference type="CDD" id="cd17113">
    <property type="entry name" value="RA_ARAPs"/>
    <property type="match status" value="1"/>
</dbReference>
<evidence type="ECO:0000313" key="6">
    <source>
        <dbReference type="Proteomes" id="UP000019118"/>
    </source>
</evidence>
<evidence type="ECO:0000313" key="5">
    <source>
        <dbReference type="EnsemblMetazoa" id="XP_019762654.1"/>
    </source>
</evidence>
<dbReference type="InterPro" id="IPR029071">
    <property type="entry name" value="Ubiquitin-like_domsf"/>
</dbReference>
<dbReference type="GeneID" id="109539383"/>
<dbReference type="InterPro" id="IPR000198">
    <property type="entry name" value="RhoGAP_dom"/>
</dbReference>
<dbReference type="Gene3D" id="3.10.20.90">
    <property type="entry name" value="Phosphatidylinositol 3-kinase Catalytic Subunit, Chain A, domain 1"/>
    <property type="match status" value="1"/>
</dbReference>
<evidence type="ECO:0008006" key="7">
    <source>
        <dbReference type="Google" id="ProtNLM"/>
    </source>
</evidence>
<dbReference type="CTD" id="32686"/>
<dbReference type="PROSITE" id="PS50238">
    <property type="entry name" value="RHOGAP"/>
    <property type="match status" value="1"/>
</dbReference>
<keyword evidence="6" id="KW-1185">Reference proteome</keyword>
<dbReference type="CDD" id="cd00821">
    <property type="entry name" value="PH"/>
    <property type="match status" value="1"/>
</dbReference>
<feature type="domain" description="PH" evidence="3">
    <location>
        <begin position="516"/>
        <end position="627"/>
    </location>
</feature>
<dbReference type="KEGG" id="dpa:109539383"/>
<dbReference type="GO" id="GO:0071944">
    <property type="term" value="C:cell periphery"/>
    <property type="evidence" value="ECO:0007669"/>
    <property type="project" value="UniProtKB-ARBA"/>
</dbReference>
<dbReference type="Pfam" id="PF00620">
    <property type="entry name" value="RhoGAP"/>
    <property type="match status" value="1"/>
</dbReference>
<feature type="domain" description="Rho-GAP" evidence="4">
    <location>
        <begin position="733"/>
        <end position="933"/>
    </location>
</feature>
<dbReference type="InterPro" id="IPR001849">
    <property type="entry name" value="PH_domain"/>
</dbReference>
<dbReference type="SUPFAM" id="SSF48350">
    <property type="entry name" value="GTPase activation domain, GAP"/>
    <property type="match status" value="1"/>
</dbReference>
<sequence>MDRPVPAPREGKRPVPTPRSRIKANPEPEIKSDSEKSDAIAEEAVVGNSRVQTAAENLCLPNSDKMDTERSDQFNTFSKRVSSASKQIAGDLGQMVHDRKKAVIEGTRQSMRRLTRRFSSTSQDQKKDSQEAENNQDYGGTIEMFNNIRFDSPLRSANSIYSNVDNEVEAGSSNESLNLPPPIHPPPPLPDESLYDAPSNCSPIASSSNSSKSGIAPPTKGEEYERVFPAYRYNSESDICIDNTEMKLAENVDLTRSASWAFYDSVANSMIQEAIYGNISSSNEPSQLDIIVESNNSTRIETLLVPDKINNAKPSDYQRTLSNVSAESHSNSMYENHVVPRRQTQEKEDKIRASNSVLMQFDPLNHESSGTQFSEMNLLQELLQEDLYGDISESYTVDEGDWSVSNESDSGEFLNPPTPPMRFDSLPEEESKETEKSVSDSLETEKTSSKYQHETKSRSNWYTDTHLAPSRPPTIERKKSWLNQVKKHVLVKAPDVFKSKTSDNLVERPVLGGKHFVNKRGMLYKVQGGPVEEIFGEYSGRWCVLENADLFCYADNTCLHLKEHFPAANILSIQLLQDAKYKYRYDNDDLHCFELNITGKSRGGHVYGSRSISERRIWLQCLAEMLTQRFKSRLTTNYKRMGWAYVRQGVSGKWAGAWIMLSERELHFAVDRHSVKTVDLRKARCIVLHSYQDSDNNPKTSDKGPNMLVDCPDVTLHLRMWTARETKVWCHIVKLEAHNNGANIDQQQLTKNDIPVIVEKCINFIFAYGSISEGIYRKAGTSSAISELLAKFRKDAFAVQLTKSDHSEYEVATALKRFFRELPEPLFGCDHRQYLYEVAKHIVKDEKIRMFKAALDQLPPVSYKTAKKLLGHLHFISNQSAKNLMTVENLASIWGPTLMHYEDKDRPAATSGAHHVQDAEVVCQLIRHYRSVFPEDPSELEKEQLMLKVLQKCLQSPQGVVNPKTSGDLRVWIYLFNKEGKAHNIAIGPNRTAYEVCVELSEKINTPVHEIILEEVILSERLFRPIHHTEKVLDVVLKWGYWDAADRKDNYLTCVNLSKYWEYIIEKPLPISGELRFADSKSKLFKTLMFQFTQGTLSAFKDKTSEINIHSWQVEKLICYLGHECKRSPQSRWTMTFLENDCPPNRTKGSPFFGNVLVWNDAAMRANWISAILKAKHPNNLTPPPKLVSI</sequence>
<dbReference type="SUPFAM" id="SSF54236">
    <property type="entry name" value="Ubiquitin-like"/>
    <property type="match status" value="1"/>
</dbReference>
<protein>
    <recommendedName>
        <fullName evidence="7">Rho-GAP domain-containing protein</fullName>
    </recommendedName>
</protein>
<evidence type="ECO:0000256" key="1">
    <source>
        <dbReference type="ARBA" id="ARBA00022468"/>
    </source>
</evidence>
<proteinExistence type="predicted"/>
<reference evidence="5" key="2">
    <citation type="submission" date="2024-08" db="UniProtKB">
        <authorList>
            <consortium name="EnsemblMetazoa"/>
        </authorList>
    </citation>
    <scope>IDENTIFICATION</scope>
</reference>
<feature type="compositionally biased region" description="Low complexity" evidence="2">
    <location>
        <begin position="198"/>
        <end position="218"/>
    </location>
</feature>
<dbReference type="EnsemblMetazoa" id="XM_019907095.1">
    <property type="protein sequence ID" value="XP_019762654.1"/>
    <property type="gene ID" value="LOC109539383"/>
</dbReference>
<dbReference type="AlphaFoldDB" id="A0AAR5PNQ6"/>
<evidence type="ECO:0000256" key="2">
    <source>
        <dbReference type="SAM" id="MobiDB-lite"/>
    </source>
</evidence>
<dbReference type="Gene3D" id="2.30.29.30">
    <property type="entry name" value="Pleckstrin-homology domain (PH domain)/Phosphotyrosine-binding domain (PTB)"/>
    <property type="match status" value="1"/>
</dbReference>
<evidence type="ECO:0000259" key="3">
    <source>
        <dbReference type="PROSITE" id="PS50003"/>
    </source>
</evidence>
<dbReference type="Proteomes" id="UP000019118">
    <property type="component" value="Unassembled WGS sequence"/>
</dbReference>
<dbReference type="GO" id="GO:0048699">
    <property type="term" value="P:generation of neurons"/>
    <property type="evidence" value="ECO:0007669"/>
    <property type="project" value="UniProtKB-ARBA"/>
</dbReference>